<feature type="non-terminal residue" evidence="1">
    <location>
        <position position="117"/>
    </location>
</feature>
<accession>A0A8J1UVY8</accession>
<sequence>GREYTVRGISDDKTVLMKCDPTFVFKIDKCRCMVGVDDDCPEEQWSEWSCGTCRCGIGERTCTRTQVLRKYEPKTKNDEICKEVLKILKETKEEACEPQCCSWSDWTRWKGAECSNT</sequence>
<evidence type="ECO:0000313" key="2">
    <source>
        <dbReference type="Proteomes" id="UP000749559"/>
    </source>
</evidence>
<dbReference type="Proteomes" id="UP000749559">
    <property type="component" value="Unassembled WGS sequence"/>
</dbReference>
<protein>
    <submittedName>
        <fullName evidence="1">Uncharacterized protein</fullName>
    </submittedName>
</protein>
<name>A0A8J1UVY8_OWEFU</name>
<reference evidence="1" key="1">
    <citation type="submission" date="2022-03" db="EMBL/GenBank/DDBJ databases">
        <authorList>
            <person name="Martin C."/>
        </authorList>
    </citation>
    <scope>NUCLEOTIDE SEQUENCE</scope>
</reference>
<feature type="non-terminal residue" evidence="1">
    <location>
        <position position="1"/>
    </location>
</feature>
<dbReference type="AlphaFoldDB" id="A0A8J1UVY8"/>
<gene>
    <name evidence="1" type="ORF">OFUS_LOCUS24595</name>
</gene>
<comment type="caution">
    <text evidence="1">The sequence shown here is derived from an EMBL/GenBank/DDBJ whole genome shotgun (WGS) entry which is preliminary data.</text>
</comment>
<keyword evidence="2" id="KW-1185">Reference proteome</keyword>
<organism evidence="1 2">
    <name type="scientific">Owenia fusiformis</name>
    <name type="common">Polychaete worm</name>
    <dbReference type="NCBI Taxonomy" id="6347"/>
    <lineage>
        <taxon>Eukaryota</taxon>
        <taxon>Metazoa</taxon>
        <taxon>Spiralia</taxon>
        <taxon>Lophotrochozoa</taxon>
        <taxon>Annelida</taxon>
        <taxon>Polychaeta</taxon>
        <taxon>Sedentaria</taxon>
        <taxon>Canalipalpata</taxon>
        <taxon>Sabellida</taxon>
        <taxon>Oweniida</taxon>
        <taxon>Oweniidae</taxon>
        <taxon>Owenia</taxon>
    </lineage>
</organism>
<proteinExistence type="predicted"/>
<evidence type="ECO:0000313" key="1">
    <source>
        <dbReference type="EMBL" id="CAH1800745.1"/>
    </source>
</evidence>
<dbReference type="EMBL" id="CAIIXF020000012">
    <property type="protein sequence ID" value="CAH1800745.1"/>
    <property type="molecule type" value="Genomic_DNA"/>
</dbReference>